<dbReference type="EMBL" id="FUWJ01000008">
    <property type="protein sequence ID" value="SKA28193.1"/>
    <property type="molecule type" value="Genomic_DNA"/>
</dbReference>
<dbReference type="OrthoDB" id="9803810at2"/>
<dbReference type="AlphaFoldDB" id="A0A1T4SJ37"/>
<dbReference type="STRING" id="225324.SAMN02745126_04757"/>
<evidence type="ECO:0000256" key="1">
    <source>
        <dbReference type="SAM" id="MobiDB-lite"/>
    </source>
</evidence>
<keyword evidence="3" id="KW-1185">Reference proteome</keyword>
<sequence>MAKLKLGPLESDRPVKLTVELPAAVHRDLLAYAEVLGRETGQPIADPVKLIGPMLARFMATDRAFGKARRQAGPSGPQLGSRNAG</sequence>
<gene>
    <name evidence="2" type="ORF">SAMN02745126_04757</name>
</gene>
<name>A0A1T4SJ37_9HYPH</name>
<evidence type="ECO:0000313" key="2">
    <source>
        <dbReference type="EMBL" id="SKA28193.1"/>
    </source>
</evidence>
<dbReference type="Pfam" id="PF10038">
    <property type="entry name" value="DUF2274"/>
    <property type="match status" value="1"/>
</dbReference>
<organism evidence="2 3">
    <name type="scientific">Enhydrobacter aerosaccus</name>
    <dbReference type="NCBI Taxonomy" id="225324"/>
    <lineage>
        <taxon>Bacteria</taxon>
        <taxon>Pseudomonadati</taxon>
        <taxon>Pseudomonadota</taxon>
        <taxon>Alphaproteobacteria</taxon>
        <taxon>Hyphomicrobiales</taxon>
        <taxon>Enhydrobacter</taxon>
    </lineage>
</organism>
<dbReference type="RefSeq" id="WP_085936506.1">
    <property type="nucleotide sequence ID" value="NZ_FUWJ01000008.1"/>
</dbReference>
<evidence type="ECO:0000313" key="3">
    <source>
        <dbReference type="Proteomes" id="UP000190092"/>
    </source>
</evidence>
<feature type="region of interest" description="Disordered" evidence="1">
    <location>
        <begin position="66"/>
        <end position="85"/>
    </location>
</feature>
<accession>A0A1T4SJ37</accession>
<proteinExistence type="predicted"/>
<reference evidence="3" key="1">
    <citation type="submission" date="2017-02" db="EMBL/GenBank/DDBJ databases">
        <authorList>
            <person name="Varghese N."/>
            <person name="Submissions S."/>
        </authorList>
    </citation>
    <scope>NUCLEOTIDE SEQUENCE [LARGE SCALE GENOMIC DNA]</scope>
    <source>
        <strain evidence="3">ATCC 27094</strain>
    </source>
</reference>
<evidence type="ECO:0008006" key="4">
    <source>
        <dbReference type="Google" id="ProtNLM"/>
    </source>
</evidence>
<dbReference type="InterPro" id="IPR018733">
    <property type="entry name" value="DUF2274"/>
</dbReference>
<dbReference type="Proteomes" id="UP000190092">
    <property type="component" value="Unassembled WGS sequence"/>
</dbReference>
<protein>
    <recommendedName>
        <fullName evidence="4">DUF2274 domain-containing protein</fullName>
    </recommendedName>
</protein>